<comment type="caution">
    <text evidence="3">The sequence shown here is derived from an EMBL/GenBank/DDBJ whole genome shotgun (WGS) entry which is preliminary data.</text>
</comment>
<feature type="chain" id="PRO_5007565558" description="DUF2059 domain-containing protein" evidence="1">
    <location>
        <begin position="30"/>
        <end position="158"/>
    </location>
</feature>
<feature type="domain" description="DUF2059" evidence="2">
    <location>
        <begin position="98"/>
        <end position="135"/>
    </location>
</feature>
<keyword evidence="1" id="KW-0732">Signal</keyword>
<protein>
    <recommendedName>
        <fullName evidence="2">DUF2059 domain-containing protein</fullName>
    </recommendedName>
</protein>
<evidence type="ECO:0000313" key="4">
    <source>
        <dbReference type="Proteomes" id="UP000075420"/>
    </source>
</evidence>
<dbReference type="Pfam" id="PF09832">
    <property type="entry name" value="DUF2059"/>
    <property type="match status" value="1"/>
</dbReference>
<accession>A0A150P494</accession>
<dbReference type="InterPro" id="IPR018637">
    <property type="entry name" value="DUF2059"/>
</dbReference>
<evidence type="ECO:0000259" key="2">
    <source>
        <dbReference type="Pfam" id="PF09832"/>
    </source>
</evidence>
<dbReference type="AlphaFoldDB" id="A0A150P494"/>
<name>A0A150P494_SORCE</name>
<dbReference type="Proteomes" id="UP000075420">
    <property type="component" value="Unassembled WGS sequence"/>
</dbReference>
<reference evidence="3 4" key="1">
    <citation type="submission" date="2014-02" db="EMBL/GenBank/DDBJ databases">
        <title>The small core and large imbalanced accessory genome model reveals a collaborative survival strategy of Sorangium cellulosum strains in nature.</title>
        <authorList>
            <person name="Han K."/>
            <person name="Peng R."/>
            <person name="Blom J."/>
            <person name="Li Y.-Z."/>
        </authorList>
    </citation>
    <scope>NUCLEOTIDE SEQUENCE [LARGE SCALE GENOMIC DNA]</scope>
    <source>
        <strain evidence="3 4">So0157-25</strain>
    </source>
</reference>
<evidence type="ECO:0000313" key="3">
    <source>
        <dbReference type="EMBL" id="KYF50441.1"/>
    </source>
</evidence>
<gene>
    <name evidence="3" type="ORF">BE08_17260</name>
</gene>
<dbReference type="EMBL" id="JELY01003189">
    <property type="protein sequence ID" value="KYF50441.1"/>
    <property type="molecule type" value="Genomic_DNA"/>
</dbReference>
<feature type="signal peptide" evidence="1">
    <location>
        <begin position="1"/>
        <end position="29"/>
    </location>
</feature>
<organism evidence="3 4">
    <name type="scientific">Sorangium cellulosum</name>
    <name type="common">Polyangium cellulosum</name>
    <dbReference type="NCBI Taxonomy" id="56"/>
    <lineage>
        <taxon>Bacteria</taxon>
        <taxon>Pseudomonadati</taxon>
        <taxon>Myxococcota</taxon>
        <taxon>Polyangia</taxon>
        <taxon>Polyangiales</taxon>
        <taxon>Polyangiaceae</taxon>
        <taxon>Sorangium</taxon>
    </lineage>
</organism>
<proteinExistence type="predicted"/>
<evidence type="ECO:0000256" key="1">
    <source>
        <dbReference type="SAM" id="SignalP"/>
    </source>
</evidence>
<sequence>MRKHAFRSWIVSLAVVTVLSLVSLGSAHAGEAEKKLARELTHLVMPKEVYNALLDQLMTNMGASMQQAGAKISASDAGKLKAVVAEVLPYDELVQWNVEIYAGKFTADELKELIKFYGTPVGKKAAKLLPEISGEVGKKVGAVIVQRMPAAMKKAGLQ</sequence>